<dbReference type="GO" id="GO:0005524">
    <property type="term" value="F:ATP binding"/>
    <property type="evidence" value="ECO:0007669"/>
    <property type="project" value="UniProtKB-KW"/>
</dbReference>
<proteinExistence type="predicted"/>
<dbReference type="SUPFAM" id="SSF90123">
    <property type="entry name" value="ABC transporter transmembrane region"/>
    <property type="match status" value="1"/>
</dbReference>
<evidence type="ECO:0000256" key="5">
    <source>
        <dbReference type="ARBA" id="ARBA00022989"/>
    </source>
</evidence>
<dbReference type="InterPro" id="IPR011527">
    <property type="entry name" value="ABC1_TM_dom"/>
</dbReference>
<dbReference type="InterPro" id="IPR027417">
    <property type="entry name" value="P-loop_NTPase"/>
</dbReference>
<keyword evidence="12" id="KW-1185">Reference proteome</keyword>
<keyword evidence="2 8" id="KW-0812">Transmembrane</keyword>
<dbReference type="PROSITE" id="PS50929">
    <property type="entry name" value="ABC_TM1F"/>
    <property type="match status" value="1"/>
</dbReference>
<dbReference type="PANTHER" id="PTHR24221:SF654">
    <property type="entry name" value="ATP-BINDING CASSETTE SUB-FAMILY B MEMBER 6"/>
    <property type="match status" value="1"/>
</dbReference>
<dbReference type="InterPro" id="IPR003439">
    <property type="entry name" value="ABC_transporter-like_ATP-bd"/>
</dbReference>
<dbReference type="Proteomes" id="UP001223072">
    <property type="component" value="Unassembled WGS sequence"/>
</dbReference>
<dbReference type="SUPFAM" id="SSF52540">
    <property type="entry name" value="P-loop containing nucleoside triphosphate hydrolases"/>
    <property type="match status" value="1"/>
</dbReference>
<keyword evidence="5 8" id="KW-1133">Transmembrane helix</keyword>
<keyword evidence="4 11" id="KW-0067">ATP-binding</keyword>
<evidence type="ECO:0000256" key="7">
    <source>
        <dbReference type="SAM" id="MobiDB-lite"/>
    </source>
</evidence>
<dbReference type="Gene3D" id="1.20.1560.10">
    <property type="entry name" value="ABC transporter type 1, transmembrane domain"/>
    <property type="match status" value="1"/>
</dbReference>
<feature type="transmembrane region" description="Helical" evidence="8">
    <location>
        <begin position="136"/>
        <end position="158"/>
    </location>
</feature>
<dbReference type="CDD" id="cd03228">
    <property type="entry name" value="ABCC_MRP_Like"/>
    <property type="match status" value="1"/>
</dbReference>
<feature type="transmembrane region" description="Helical" evidence="8">
    <location>
        <begin position="31"/>
        <end position="52"/>
    </location>
</feature>
<gene>
    <name evidence="11" type="ORF">QFZ49_006388</name>
</gene>
<feature type="transmembrane region" description="Helical" evidence="8">
    <location>
        <begin position="249"/>
        <end position="271"/>
    </location>
</feature>
<accession>A0ABU0RWP6</accession>
<evidence type="ECO:0000256" key="1">
    <source>
        <dbReference type="ARBA" id="ARBA00004651"/>
    </source>
</evidence>
<evidence type="ECO:0000313" key="11">
    <source>
        <dbReference type="EMBL" id="MDQ0936413.1"/>
    </source>
</evidence>
<reference evidence="11 12" key="1">
    <citation type="submission" date="2023-07" db="EMBL/GenBank/DDBJ databases">
        <title>Comparative genomics of wheat-associated soil bacteria to identify genetic determinants of phenazine resistance.</title>
        <authorList>
            <person name="Mouncey N."/>
        </authorList>
    </citation>
    <scope>NUCLEOTIDE SEQUENCE [LARGE SCALE GENOMIC DNA]</scope>
    <source>
        <strain evidence="11 12">W2I16</strain>
    </source>
</reference>
<evidence type="ECO:0000256" key="3">
    <source>
        <dbReference type="ARBA" id="ARBA00022741"/>
    </source>
</evidence>
<evidence type="ECO:0000313" key="12">
    <source>
        <dbReference type="Proteomes" id="UP001223072"/>
    </source>
</evidence>
<feature type="region of interest" description="Disordered" evidence="7">
    <location>
        <begin position="321"/>
        <end position="341"/>
    </location>
</feature>
<dbReference type="EMBL" id="JAUSZS010000008">
    <property type="protein sequence ID" value="MDQ0936413.1"/>
    <property type="molecule type" value="Genomic_DNA"/>
</dbReference>
<feature type="domain" description="ABC transporter" evidence="9">
    <location>
        <begin position="344"/>
        <end position="572"/>
    </location>
</feature>
<evidence type="ECO:0000259" key="9">
    <source>
        <dbReference type="PROSITE" id="PS50893"/>
    </source>
</evidence>
<evidence type="ECO:0000256" key="6">
    <source>
        <dbReference type="ARBA" id="ARBA00023136"/>
    </source>
</evidence>
<evidence type="ECO:0000256" key="2">
    <source>
        <dbReference type="ARBA" id="ARBA00022692"/>
    </source>
</evidence>
<feature type="transmembrane region" description="Helical" evidence="8">
    <location>
        <begin position="72"/>
        <end position="98"/>
    </location>
</feature>
<feature type="domain" description="ABC transmembrane type-1" evidence="10">
    <location>
        <begin position="35"/>
        <end position="296"/>
    </location>
</feature>
<dbReference type="RefSeq" id="WP_307629837.1">
    <property type="nucleotide sequence ID" value="NZ_JAUSZS010000008.1"/>
</dbReference>
<dbReference type="Pfam" id="PF00005">
    <property type="entry name" value="ABC_tran"/>
    <property type="match status" value="1"/>
</dbReference>
<dbReference type="PROSITE" id="PS50893">
    <property type="entry name" value="ABC_TRANSPORTER_2"/>
    <property type="match status" value="1"/>
</dbReference>
<dbReference type="InterPro" id="IPR039421">
    <property type="entry name" value="Type_1_exporter"/>
</dbReference>
<evidence type="ECO:0000256" key="8">
    <source>
        <dbReference type="SAM" id="Phobius"/>
    </source>
</evidence>
<dbReference type="PANTHER" id="PTHR24221">
    <property type="entry name" value="ATP-BINDING CASSETTE SUB-FAMILY B"/>
    <property type="match status" value="1"/>
</dbReference>
<dbReference type="InterPro" id="IPR036640">
    <property type="entry name" value="ABC1_TM_sf"/>
</dbReference>
<evidence type="ECO:0000259" key="10">
    <source>
        <dbReference type="PROSITE" id="PS50929"/>
    </source>
</evidence>
<comment type="subcellular location">
    <subcellularLocation>
        <location evidence="1">Cell membrane</location>
        <topology evidence="1">Multi-pass membrane protein</topology>
    </subcellularLocation>
</comment>
<comment type="caution">
    <text evidence="11">The sequence shown here is derived from an EMBL/GenBank/DDBJ whole genome shotgun (WGS) entry which is preliminary data.</text>
</comment>
<dbReference type="SMART" id="SM00382">
    <property type="entry name" value="AAA"/>
    <property type="match status" value="1"/>
</dbReference>
<evidence type="ECO:0000256" key="4">
    <source>
        <dbReference type="ARBA" id="ARBA00022840"/>
    </source>
</evidence>
<protein>
    <submittedName>
        <fullName evidence="11">ATP-binding cassette subfamily C protein</fullName>
    </submittedName>
</protein>
<keyword evidence="6 8" id="KW-0472">Membrane</keyword>
<name>A0ABU0RWP6_9ACTN</name>
<keyword evidence="3" id="KW-0547">Nucleotide-binding</keyword>
<dbReference type="Gene3D" id="3.40.50.300">
    <property type="entry name" value="P-loop containing nucleotide triphosphate hydrolases"/>
    <property type="match status" value="1"/>
</dbReference>
<feature type="transmembrane region" description="Helical" evidence="8">
    <location>
        <begin position="164"/>
        <end position="181"/>
    </location>
</feature>
<sequence length="632" mass="65378">MPGDERARRRPAGSGGLRARGLRFLRRQRRVVARLVLWSVLESAQTFLMGYALARALDEGFLRGRTDVGLGWLGVAVLAVAVGAYGTGRVYGAVAALVEPLRDRLVERVVARGVREADGGALSALTQQVEIARDTFAGVVMVSRSFMFTAGGALLGLASLAPPLLLVVAPPLVAGVGLFAASMRPLARRQEAFLVADEALADRFGDVCAGLRDVTAGGAEERVAADVGERVEAELRAARSLAYWGVPRVASIAVGGQLPVVLLLLTAPWLLRSGVTPGALVGALAYVTQSLLPALQNLVHGMGTSGSRLAVVLRRLTAAGPAAGHGGGGPDSRPLHPHPGPPALTVSGLTFAYGATGEPVVDHLTLSLPRGTRLAVVGPSGIGKSTLVSLAAGLLDAQDGAIRLCGHPVPGAAAHAHRVVIPQEAYVFSGTFAENLGCLRPDPVPESELLAAAEAVGLTALLDRHGGPEGMVDPAALSAGERQLIALTRAFLSYACVAFLDEATCHLDPEAEERAERAFASRTGTTLVVVAHRIASARRADRVLVMDGRECAYGTHDELLERSPLYRDLVGSWSATPSAGSQPALALRDADGVDAVAGSGLTGDGRHVVAHGSVGQVQAAGDLRDGRPVRGE</sequence>
<dbReference type="InterPro" id="IPR003593">
    <property type="entry name" value="AAA+_ATPase"/>
</dbReference>
<organism evidence="11 12">
    <name type="scientific">Streptomyces turgidiscabies</name>
    <dbReference type="NCBI Taxonomy" id="85558"/>
    <lineage>
        <taxon>Bacteria</taxon>
        <taxon>Bacillati</taxon>
        <taxon>Actinomycetota</taxon>
        <taxon>Actinomycetes</taxon>
        <taxon>Kitasatosporales</taxon>
        <taxon>Streptomycetaceae</taxon>
        <taxon>Streptomyces</taxon>
    </lineage>
</organism>